<evidence type="ECO:0000313" key="3">
    <source>
        <dbReference type="Proteomes" id="UP001161247"/>
    </source>
</evidence>
<evidence type="ECO:0000256" key="1">
    <source>
        <dbReference type="SAM" id="MobiDB-lite"/>
    </source>
</evidence>
<name>A0AAV1DWR8_OLDCO</name>
<evidence type="ECO:0000313" key="2">
    <source>
        <dbReference type="EMBL" id="CAI9112373.1"/>
    </source>
</evidence>
<dbReference type="AlphaFoldDB" id="A0AAV1DWR8"/>
<feature type="compositionally biased region" description="Basic and acidic residues" evidence="1">
    <location>
        <begin position="165"/>
        <end position="174"/>
    </location>
</feature>
<keyword evidence="3" id="KW-1185">Reference proteome</keyword>
<feature type="compositionally biased region" description="Basic and acidic residues" evidence="1">
    <location>
        <begin position="116"/>
        <end position="131"/>
    </location>
</feature>
<proteinExistence type="predicted"/>
<feature type="compositionally biased region" description="Polar residues" evidence="1">
    <location>
        <begin position="103"/>
        <end position="115"/>
    </location>
</feature>
<dbReference type="EMBL" id="OX459124">
    <property type="protein sequence ID" value="CAI9112373.1"/>
    <property type="molecule type" value="Genomic_DNA"/>
</dbReference>
<sequence>MDKINEVEKADIVEIRGLLYKYDKIIEWRITNKNKVVYQLASETYIDLSKLTGKVDVIDVQKKYLNPEILNLLICRKFMLRSQGSDSIISIAHKDSDCRKKVTQSGSIKSDNLQQKNDKQQAVKETKESKGKSSLKAPSQSRGKAKKIKFVLPKPTPKWQPGLKKPVESVDKDTSSSGLMTLKSPPTVHGVFKCS</sequence>
<gene>
    <name evidence="2" type="ORF">OLC1_LOCUS19586</name>
</gene>
<accession>A0AAV1DWR8</accession>
<organism evidence="2 3">
    <name type="scientific">Oldenlandia corymbosa var. corymbosa</name>
    <dbReference type="NCBI Taxonomy" id="529605"/>
    <lineage>
        <taxon>Eukaryota</taxon>
        <taxon>Viridiplantae</taxon>
        <taxon>Streptophyta</taxon>
        <taxon>Embryophyta</taxon>
        <taxon>Tracheophyta</taxon>
        <taxon>Spermatophyta</taxon>
        <taxon>Magnoliopsida</taxon>
        <taxon>eudicotyledons</taxon>
        <taxon>Gunneridae</taxon>
        <taxon>Pentapetalae</taxon>
        <taxon>asterids</taxon>
        <taxon>lamiids</taxon>
        <taxon>Gentianales</taxon>
        <taxon>Rubiaceae</taxon>
        <taxon>Rubioideae</taxon>
        <taxon>Spermacoceae</taxon>
        <taxon>Hedyotis-Oldenlandia complex</taxon>
        <taxon>Oldenlandia</taxon>
    </lineage>
</organism>
<reference evidence="2" key="1">
    <citation type="submission" date="2023-03" db="EMBL/GenBank/DDBJ databases">
        <authorList>
            <person name="Julca I."/>
        </authorList>
    </citation>
    <scope>NUCLEOTIDE SEQUENCE</scope>
</reference>
<dbReference type="Proteomes" id="UP001161247">
    <property type="component" value="Chromosome 7"/>
</dbReference>
<protein>
    <submittedName>
        <fullName evidence="2">OLC1v1012819C1</fullName>
    </submittedName>
</protein>
<feature type="region of interest" description="Disordered" evidence="1">
    <location>
        <begin position="102"/>
        <end position="195"/>
    </location>
</feature>